<feature type="region of interest" description="Disordered" evidence="1">
    <location>
        <begin position="47"/>
        <end position="66"/>
    </location>
</feature>
<comment type="caution">
    <text evidence="3">The sequence shown here is derived from an EMBL/GenBank/DDBJ whole genome shotgun (WGS) entry which is preliminary data.</text>
</comment>
<keyword evidence="2" id="KW-1133">Transmembrane helix</keyword>
<evidence type="ECO:0000256" key="2">
    <source>
        <dbReference type="SAM" id="Phobius"/>
    </source>
</evidence>
<reference evidence="3 4" key="1">
    <citation type="journal article" date="2014" name="BMC Genomics">
        <title>Adaptive genomic structural variation in the grape powdery mildew pathogen, Erysiphe necator.</title>
        <authorList>
            <person name="Jones L."/>
            <person name="Riaz S."/>
            <person name="Morales-Cruz A."/>
            <person name="Amrine K.C."/>
            <person name="McGuire B."/>
            <person name="Gubler W.D."/>
            <person name="Walker M.A."/>
            <person name="Cantu D."/>
        </authorList>
    </citation>
    <scope>NUCLEOTIDE SEQUENCE [LARGE SCALE GENOMIC DNA]</scope>
    <source>
        <strain evidence="4">c</strain>
    </source>
</reference>
<protein>
    <submittedName>
        <fullName evidence="3">Putative major facilitator superfamily protein</fullName>
    </submittedName>
</protein>
<dbReference type="EMBL" id="JNVN01000627">
    <property type="protein sequence ID" value="KHJ34905.1"/>
    <property type="molecule type" value="Genomic_DNA"/>
</dbReference>
<keyword evidence="2" id="KW-0472">Membrane</keyword>
<dbReference type="HOGENOM" id="CLU_061830_1_0_1"/>
<organism evidence="3 4">
    <name type="scientific">Uncinula necator</name>
    <name type="common">Grape powdery mildew</name>
    <dbReference type="NCBI Taxonomy" id="52586"/>
    <lineage>
        <taxon>Eukaryota</taxon>
        <taxon>Fungi</taxon>
        <taxon>Dikarya</taxon>
        <taxon>Ascomycota</taxon>
        <taxon>Pezizomycotina</taxon>
        <taxon>Leotiomycetes</taxon>
        <taxon>Erysiphales</taxon>
        <taxon>Erysiphaceae</taxon>
        <taxon>Erysiphe</taxon>
    </lineage>
</organism>
<sequence length="248" mass="28806">MVQKNSIWHFLSNNNRIRWPPLTQKKIFPNSRLVRNATSGVQPQVLEKPKKFNPPSHGTRLRNPSPRYYGPQLTTEELAMQKRKKYPNMMPPEGTFIHWFLHNKLIHLWLSLGTLTSLAATVMITNFKRESPFAEMLPDWYNMFLHPIRFWRTIIEIIKLDTARTSAEAAEKRKQRVDDVAKRAAFRKAMGLDQDEGLGGWTLKSSHKISSPEIQAQNKDAVPSDGNQNNLNDESLRKKPLKKWLGIW</sequence>
<name>A0A0B1PC31_UNCNE</name>
<gene>
    <name evidence="3" type="ORF">EV44_g5299</name>
</gene>
<feature type="region of interest" description="Disordered" evidence="1">
    <location>
        <begin position="212"/>
        <end position="235"/>
    </location>
</feature>
<dbReference type="OrthoDB" id="5397827at2759"/>
<evidence type="ECO:0000313" key="4">
    <source>
        <dbReference type="Proteomes" id="UP000030854"/>
    </source>
</evidence>
<keyword evidence="4" id="KW-1185">Reference proteome</keyword>
<dbReference type="AlphaFoldDB" id="A0A0B1PC31"/>
<dbReference type="OMA" id="WIHIWIA"/>
<evidence type="ECO:0000256" key="1">
    <source>
        <dbReference type="SAM" id="MobiDB-lite"/>
    </source>
</evidence>
<dbReference type="Proteomes" id="UP000030854">
    <property type="component" value="Unassembled WGS sequence"/>
</dbReference>
<dbReference type="STRING" id="52586.A0A0B1PC31"/>
<feature type="transmembrane region" description="Helical" evidence="2">
    <location>
        <begin position="106"/>
        <end position="127"/>
    </location>
</feature>
<accession>A0A0B1PC31</accession>
<keyword evidence="2" id="KW-0812">Transmembrane</keyword>
<proteinExistence type="predicted"/>
<evidence type="ECO:0000313" key="3">
    <source>
        <dbReference type="EMBL" id="KHJ34905.1"/>
    </source>
</evidence>